<evidence type="ECO:0000259" key="1">
    <source>
        <dbReference type="Pfam" id="PF16653"/>
    </source>
</evidence>
<dbReference type="EMBL" id="BART01022362">
    <property type="protein sequence ID" value="GAG95422.1"/>
    <property type="molecule type" value="Genomic_DNA"/>
</dbReference>
<protein>
    <recommendedName>
        <fullName evidence="1">Saccharopine dehydrogenase-like C-terminal domain-containing protein</fullName>
    </recommendedName>
</protein>
<organism evidence="2">
    <name type="scientific">marine sediment metagenome</name>
    <dbReference type="NCBI Taxonomy" id="412755"/>
    <lineage>
        <taxon>unclassified sequences</taxon>
        <taxon>metagenomes</taxon>
        <taxon>ecological metagenomes</taxon>
    </lineage>
</organism>
<dbReference type="AlphaFoldDB" id="X1CR37"/>
<dbReference type="Gene3D" id="3.30.360.10">
    <property type="entry name" value="Dihydrodipicolinate Reductase, domain 2"/>
    <property type="match status" value="1"/>
</dbReference>
<dbReference type="Pfam" id="PF16653">
    <property type="entry name" value="Sacchrp_dh_C"/>
    <property type="match status" value="1"/>
</dbReference>
<evidence type="ECO:0000313" key="2">
    <source>
        <dbReference type="EMBL" id="GAG95422.1"/>
    </source>
</evidence>
<sequence>LRVGALPQNSSNAFKYALLWSTEGVINEYIEPCEAIVGGKPRTLMPLEGMESITLDGVTYEAFNTSGGLGSLAQTYSGKVQTLNYKTIRYPGHCQAFKLLLHDLKLNQDRDTLQRILENALPSTLQDVVLVYVSVSGKGKRRFTEESYVRKIYPREINGRVWSAIQVATAAGLCGVLDIVLSDRANYRGFIPQESISLTRFMDNPYGHYYD</sequence>
<feature type="domain" description="Saccharopine dehydrogenase-like C-terminal" evidence="1">
    <location>
        <begin position="3"/>
        <end position="191"/>
    </location>
</feature>
<dbReference type="SUPFAM" id="SSF55347">
    <property type="entry name" value="Glyceraldehyde-3-phosphate dehydrogenase-like, C-terminal domain"/>
    <property type="match status" value="1"/>
</dbReference>
<feature type="non-terminal residue" evidence="2">
    <location>
        <position position="1"/>
    </location>
</feature>
<dbReference type="InterPro" id="IPR032095">
    <property type="entry name" value="Sacchrp_dh-like_C"/>
</dbReference>
<accession>X1CR37</accession>
<comment type="caution">
    <text evidence="2">The sequence shown here is derived from an EMBL/GenBank/DDBJ whole genome shotgun (WGS) entry which is preliminary data.</text>
</comment>
<gene>
    <name evidence="2" type="ORF">S01H4_40947</name>
</gene>
<reference evidence="2" key="1">
    <citation type="journal article" date="2014" name="Front. Microbiol.">
        <title>High frequency of phylogenetically diverse reductive dehalogenase-homologous genes in deep subseafloor sedimentary metagenomes.</title>
        <authorList>
            <person name="Kawai M."/>
            <person name="Futagami T."/>
            <person name="Toyoda A."/>
            <person name="Takaki Y."/>
            <person name="Nishi S."/>
            <person name="Hori S."/>
            <person name="Arai W."/>
            <person name="Tsubouchi T."/>
            <person name="Morono Y."/>
            <person name="Uchiyama I."/>
            <person name="Ito T."/>
            <person name="Fujiyama A."/>
            <person name="Inagaki F."/>
            <person name="Takami H."/>
        </authorList>
    </citation>
    <scope>NUCLEOTIDE SEQUENCE</scope>
    <source>
        <strain evidence="2">Expedition CK06-06</strain>
    </source>
</reference>
<name>X1CR37_9ZZZZ</name>
<proteinExistence type="predicted"/>